<proteinExistence type="predicted"/>
<dbReference type="OrthoDB" id="9790710at2"/>
<sequence length="442" mass="50088">MAKILLDISRLAGRDRDRPPSGIDRMEYAYLCHFLNQPRQLIGFFTIRGNKFRRLTWENAVAKRDEIAADWIDRVDPDLHRRLRRFSPLMDRFVRAGERLMGETVLPVPDVQGRSMFKRGSPSSILLSVSHGGIDKTELWENLKRRLNARLAVYLHDLIPYHHPEFSREGEDRRHLARLATMIGTADLVLTNSQVTAREFRAFCSQNDKTPPPVKVLPLGVAPLFREIEPMPADADVPWFIMIGTIEPRKNHYLLLTLWRRLHTLLGDRTPKLILVGRRGWEIENTERFLDRCTDLKDCVVELPSLSDAQLAELLRRSRALLFPSFTEGYGLPIAEALTVGVPVICSDIAAFREVGGDIPDFIDPLDGPRWMETILDYASEQSVARQAQVERLKAYTPPTWERHFALLEAALTRHCSLDVTGLPAAASPAASAEGAAHLQGE</sequence>
<evidence type="ECO:0000313" key="2">
    <source>
        <dbReference type="EMBL" id="PWR21263.1"/>
    </source>
</evidence>
<accession>A0A317E780</accession>
<dbReference type="GO" id="GO:0016757">
    <property type="term" value="F:glycosyltransferase activity"/>
    <property type="evidence" value="ECO:0007669"/>
    <property type="project" value="InterPro"/>
</dbReference>
<dbReference type="Proteomes" id="UP000245461">
    <property type="component" value="Unassembled WGS sequence"/>
</dbReference>
<dbReference type="PANTHER" id="PTHR46401:SF9">
    <property type="entry name" value="MANNOSYLTRANSFERASE A"/>
    <property type="match status" value="1"/>
</dbReference>
<protein>
    <submittedName>
        <fullName evidence="2">Glycosyltransferase family 1 protein</fullName>
    </submittedName>
</protein>
<name>A0A317E780_9PROT</name>
<comment type="caution">
    <text evidence="2">The sequence shown here is derived from an EMBL/GenBank/DDBJ whole genome shotgun (WGS) entry which is preliminary data.</text>
</comment>
<reference evidence="2 3" key="1">
    <citation type="submission" date="2018-05" db="EMBL/GenBank/DDBJ databases">
        <title>Zavarzinia sp. HR-AS.</title>
        <authorList>
            <person name="Lee Y."/>
            <person name="Jeon C.O."/>
        </authorList>
    </citation>
    <scope>NUCLEOTIDE SEQUENCE [LARGE SCALE GENOMIC DNA]</scope>
    <source>
        <strain evidence="2 3">HR-AS</strain>
    </source>
</reference>
<feature type="domain" description="Glycosyl transferase family 1" evidence="1">
    <location>
        <begin position="234"/>
        <end position="355"/>
    </location>
</feature>
<evidence type="ECO:0000313" key="3">
    <source>
        <dbReference type="Proteomes" id="UP000245461"/>
    </source>
</evidence>
<dbReference type="PANTHER" id="PTHR46401">
    <property type="entry name" value="GLYCOSYLTRANSFERASE WBBK-RELATED"/>
    <property type="match status" value="1"/>
</dbReference>
<dbReference type="SUPFAM" id="SSF53756">
    <property type="entry name" value="UDP-Glycosyltransferase/glycogen phosphorylase"/>
    <property type="match status" value="1"/>
</dbReference>
<keyword evidence="3" id="KW-1185">Reference proteome</keyword>
<dbReference type="EMBL" id="QGLE01000008">
    <property type="protein sequence ID" value="PWR21263.1"/>
    <property type="molecule type" value="Genomic_DNA"/>
</dbReference>
<dbReference type="InterPro" id="IPR001296">
    <property type="entry name" value="Glyco_trans_1"/>
</dbReference>
<evidence type="ECO:0000259" key="1">
    <source>
        <dbReference type="Pfam" id="PF00534"/>
    </source>
</evidence>
<keyword evidence="2" id="KW-0808">Transferase</keyword>
<dbReference type="Gene3D" id="3.40.50.2000">
    <property type="entry name" value="Glycogen Phosphorylase B"/>
    <property type="match status" value="1"/>
</dbReference>
<dbReference type="RefSeq" id="WP_109906941.1">
    <property type="nucleotide sequence ID" value="NZ_QGLE01000008.1"/>
</dbReference>
<organism evidence="2 3">
    <name type="scientific">Zavarzinia aquatilis</name>
    <dbReference type="NCBI Taxonomy" id="2211142"/>
    <lineage>
        <taxon>Bacteria</taxon>
        <taxon>Pseudomonadati</taxon>
        <taxon>Pseudomonadota</taxon>
        <taxon>Alphaproteobacteria</taxon>
        <taxon>Rhodospirillales</taxon>
        <taxon>Zavarziniaceae</taxon>
        <taxon>Zavarzinia</taxon>
    </lineage>
</organism>
<dbReference type="AlphaFoldDB" id="A0A317E780"/>
<gene>
    <name evidence="2" type="ORF">DKG74_14810</name>
</gene>
<dbReference type="CDD" id="cd03809">
    <property type="entry name" value="GT4_MtfB-like"/>
    <property type="match status" value="1"/>
</dbReference>
<dbReference type="Pfam" id="PF00534">
    <property type="entry name" value="Glycos_transf_1"/>
    <property type="match status" value="1"/>
</dbReference>